<dbReference type="PANTHER" id="PTHR42695:SF5">
    <property type="entry name" value="GLUTAMINE AMIDOTRANSFERASE YLR126C-RELATED"/>
    <property type="match status" value="1"/>
</dbReference>
<organism evidence="2 3">
    <name type="scientific">Talaromyces stipitatus (strain ATCC 10500 / CBS 375.48 / QM 6759 / NRRL 1006)</name>
    <name type="common">Penicillium stipitatum</name>
    <dbReference type="NCBI Taxonomy" id="441959"/>
    <lineage>
        <taxon>Eukaryota</taxon>
        <taxon>Fungi</taxon>
        <taxon>Dikarya</taxon>
        <taxon>Ascomycota</taxon>
        <taxon>Pezizomycotina</taxon>
        <taxon>Eurotiomycetes</taxon>
        <taxon>Eurotiomycetidae</taxon>
        <taxon>Eurotiales</taxon>
        <taxon>Trichocomaceae</taxon>
        <taxon>Talaromyces</taxon>
        <taxon>Talaromyces sect. Talaromyces</taxon>
    </lineage>
</organism>
<dbReference type="FunCoup" id="B8LSX7">
    <property type="interactions" value="112"/>
</dbReference>
<sequence>MRPPLRIAVLECDTPVDKVKAKFGTYGDVFKLLLETSASTVKGLDARSDLVISKWDIVNGTEYPKLKDIDAILLTGSKHDSFADVPWIHKLVEFTQEVYAQDRVRMIGICFGHQIIGRALGVPVGRSDIGWEIAVCDINLTEKGKQLFGKEKLSLQQMHRDIVAVYPKEVIALGSSPRCAVQGMYIPGKLITVQGHPEFNGEIMSELLTLRNKQGIFSDEQFNEAIKRADIVHDGIAVGAAFLRFLLED</sequence>
<evidence type="ECO:0000313" key="2">
    <source>
        <dbReference type="EMBL" id="EED22973.1"/>
    </source>
</evidence>
<evidence type="ECO:0000259" key="1">
    <source>
        <dbReference type="Pfam" id="PF00117"/>
    </source>
</evidence>
<gene>
    <name evidence="2" type="ORF">TSTA_064410</name>
</gene>
<protein>
    <recommendedName>
        <fullName evidence="1">Glutamine amidotransferase domain-containing protein</fullName>
    </recommendedName>
</protein>
<accession>B8LSX7</accession>
<dbReference type="InterPro" id="IPR029062">
    <property type="entry name" value="Class_I_gatase-like"/>
</dbReference>
<dbReference type="AlphaFoldDB" id="B8LSX7"/>
<dbReference type="Proteomes" id="UP000001745">
    <property type="component" value="Unassembled WGS sequence"/>
</dbReference>
<dbReference type="Gene3D" id="3.40.50.880">
    <property type="match status" value="1"/>
</dbReference>
<dbReference type="GeneID" id="8110195"/>
<reference evidence="3" key="2">
    <citation type="journal article" date="2015" name="Genome Announc.">
        <title>Genome sequence of the AIDS-associated pathogen Penicillium marneffei (ATCC18224) and its near taxonomic relative Talaromyces stipitatus (ATCC10500).</title>
        <authorList>
            <person name="Nierman W.C."/>
            <person name="Fedorova-Abrams N.D."/>
            <person name="Andrianopoulos A."/>
        </authorList>
    </citation>
    <scope>NUCLEOTIDE SEQUENCE [LARGE SCALE GENOMIC DNA]</scope>
    <source>
        <strain evidence="3">ATCC 10500 / CBS 375.48 / QM 6759 / NRRL 1006</strain>
    </source>
</reference>
<dbReference type="CDD" id="cd01741">
    <property type="entry name" value="GATase1_1"/>
    <property type="match status" value="1"/>
</dbReference>
<dbReference type="VEuPathDB" id="FungiDB:TSTA_064410"/>
<dbReference type="EMBL" id="EQ962652">
    <property type="protein sequence ID" value="EED22973.1"/>
    <property type="molecule type" value="Genomic_DNA"/>
</dbReference>
<dbReference type="GO" id="GO:0005634">
    <property type="term" value="C:nucleus"/>
    <property type="evidence" value="ECO:0007669"/>
    <property type="project" value="TreeGrafter"/>
</dbReference>
<dbReference type="InterPro" id="IPR017926">
    <property type="entry name" value="GATASE"/>
</dbReference>
<dbReference type="InterPro" id="IPR044992">
    <property type="entry name" value="ChyE-like"/>
</dbReference>
<keyword evidence="3" id="KW-1185">Reference proteome</keyword>
<dbReference type="HOGENOM" id="CLU_054974_0_2_1"/>
<dbReference type="InParanoid" id="B8LSX7"/>
<feature type="domain" description="Glutamine amidotransferase" evidence="1">
    <location>
        <begin position="52"/>
        <end position="202"/>
    </location>
</feature>
<dbReference type="RefSeq" id="XP_002340361.1">
    <property type="nucleotide sequence ID" value="XM_002340320.1"/>
</dbReference>
<name>B8LSX7_TALSN</name>
<dbReference type="EMBL" id="EQ962652">
    <property type="protein sequence ID" value="EED22974.1"/>
    <property type="molecule type" value="Genomic_DNA"/>
</dbReference>
<dbReference type="OrthoDB" id="92161at2759"/>
<dbReference type="RefSeq" id="XP_002340360.1">
    <property type="nucleotide sequence ID" value="XM_002340319.1"/>
</dbReference>
<dbReference type="SUPFAM" id="SSF52317">
    <property type="entry name" value="Class I glutamine amidotransferase-like"/>
    <property type="match status" value="1"/>
</dbReference>
<evidence type="ECO:0000313" key="3">
    <source>
        <dbReference type="Proteomes" id="UP000001745"/>
    </source>
</evidence>
<reference evidence="2" key="1">
    <citation type="submission" date="2007-10" db="EMBL/GenBank/DDBJ databases">
        <authorList>
            <person name="Zhao H."/>
            <person name="Waite J.H."/>
        </authorList>
    </citation>
    <scope>NUCLEOTIDE SEQUENCE</scope>
    <source>
        <strain evidence="2">ATCC 10500</strain>
    </source>
</reference>
<dbReference type="OMA" id="PWIQTLK"/>
<dbReference type="PANTHER" id="PTHR42695">
    <property type="entry name" value="GLUTAMINE AMIDOTRANSFERASE YLR126C-RELATED"/>
    <property type="match status" value="1"/>
</dbReference>
<dbReference type="STRING" id="441959.B8LSX7"/>
<dbReference type="GO" id="GO:0005829">
    <property type="term" value="C:cytosol"/>
    <property type="evidence" value="ECO:0007669"/>
    <property type="project" value="TreeGrafter"/>
</dbReference>
<dbReference type="eggNOG" id="KOG3179">
    <property type="taxonomic scope" value="Eukaryota"/>
</dbReference>
<dbReference type="PROSITE" id="PS51273">
    <property type="entry name" value="GATASE_TYPE_1"/>
    <property type="match status" value="1"/>
</dbReference>
<proteinExistence type="predicted"/>
<dbReference type="Pfam" id="PF00117">
    <property type="entry name" value="GATase"/>
    <property type="match status" value="1"/>
</dbReference>